<reference evidence="1 2" key="1">
    <citation type="submission" date="2016-11" db="EMBL/GenBank/DDBJ databases">
        <title>The macronuclear genome of Stentor coeruleus: a giant cell with tiny introns.</title>
        <authorList>
            <person name="Slabodnick M."/>
            <person name="Ruby J.G."/>
            <person name="Reiff S.B."/>
            <person name="Swart E.C."/>
            <person name="Gosai S."/>
            <person name="Prabakaran S."/>
            <person name="Witkowska E."/>
            <person name="Larue G.E."/>
            <person name="Fisher S."/>
            <person name="Freeman R.M."/>
            <person name="Gunawardena J."/>
            <person name="Chu W."/>
            <person name="Stover N.A."/>
            <person name="Gregory B.D."/>
            <person name="Nowacki M."/>
            <person name="Derisi J."/>
            <person name="Roy S.W."/>
            <person name="Marshall W.F."/>
            <person name="Sood P."/>
        </authorList>
    </citation>
    <scope>NUCLEOTIDE SEQUENCE [LARGE SCALE GENOMIC DNA]</scope>
    <source>
        <strain evidence="1">WM001</strain>
    </source>
</reference>
<dbReference type="OrthoDB" id="326926at2759"/>
<comment type="caution">
    <text evidence="1">The sequence shown here is derived from an EMBL/GenBank/DDBJ whole genome shotgun (WGS) entry which is preliminary data.</text>
</comment>
<dbReference type="AlphaFoldDB" id="A0A1R2CHC6"/>
<evidence type="ECO:0000313" key="2">
    <source>
        <dbReference type="Proteomes" id="UP000187209"/>
    </source>
</evidence>
<proteinExistence type="predicted"/>
<evidence type="ECO:0000313" key="1">
    <source>
        <dbReference type="EMBL" id="OMJ88398.1"/>
    </source>
</evidence>
<name>A0A1R2CHC6_9CILI</name>
<dbReference type="EMBL" id="MPUH01000152">
    <property type="protein sequence ID" value="OMJ88398.1"/>
    <property type="molecule type" value="Genomic_DNA"/>
</dbReference>
<accession>A0A1R2CHC6</accession>
<dbReference type="Proteomes" id="UP000187209">
    <property type="component" value="Unassembled WGS sequence"/>
</dbReference>
<protein>
    <submittedName>
        <fullName evidence="1">Uncharacterized protein</fullName>
    </submittedName>
</protein>
<organism evidence="1 2">
    <name type="scientific">Stentor coeruleus</name>
    <dbReference type="NCBI Taxonomy" id="5963"/>
    <lineage>
        <taxon>Eukaryota</taxon>
        <taxon>Sar</taxon>
        <taxon>Alveolata</taxon>
        <taxon>Ciliophora</taxon>
        <taxon>Postciliodesmatophora</taxon>
        <taxon>Heterotrichea</taxon>
        <taxon>Heterotrichida</taxon>
        <taxon>Stentoridae</taxon>
        <taxon>Stentor</taxon>
    </lineage>
</organism>
<keyword evidence="2" id="KW-1185">Reference proteome</keyword>
<sequence>MNSYVIDISSSRIQSAMLNLGIEPKELIRKVFEDFATKDSKEEIQIVRYNFFKRKQEELVRQIKDYIKTEIIRGFEINSLSKNQESSNNDFLITSLQFPESKLCLKPKLKPIDIINKTLSEVKEAISEQEAIDKKLKRGKELREKAKSAVSKIRLKLSEFKEKQKENIERIKYNEQKNLTKLLRYTTSASPNKFVIKQKFTRFSQSQTRNSSNKELDIESQIKKYEQKMIKSKNLHDLSNLSKKQAMSKLLEKGFKKSKVQDLIEKEMNEKLNKLVSKSKTLENRKFENLRQKEQIRYKIRERNDEKRSRAQSRVKERAFCDNEKAKSLEKKLQTSNSLLEKKHFNWKREMEIRNEMQRLKDEEMMNNAERKKRIMKFRRENVIEKQKYDDKRIRAMKKDREVDVKRKMEIAMENMKEKERVREMLTVLKKIPESKILGQKSMIGKD</sequence>
<gene>
    <name evidence="1" type="ORF">SteCoe_9721</name>
</gene>